<dbReference type="AlphaFoldDB" id="A0A7K1SY32"/>
<evidence type="ECO:0000256" key="1">
    <source>
        <dbReference type="ARBA" id="ARBA00022679"/>
    </source>
</evidence>
<keyword evidence="4" id="KW-1185">Reference proteome</keyword>
<dbReference type="CDD" id="cd03801">
    <property type="entry name" value="GT4_PimA-like"/>
    <property type="match status" value="1"/>
</dbReference>
<dbReference type="Pfam" id="PF00534">
    <property type="entry name" value="Glycos_transf_1"/>
    <property type="match status" value="1"/>
</dbReference>
<evidence type="ECO:0000313" key="4">
    <source>
        <dbReference type="Proteomes" id="UP000462014"/>
    </source>
</evidence>
<sequence>MNVFIVCTGLGHINRGYESFTRECYDALKDTIDFKLYLIKGGGKSIGNEIALPNLPRRKKGAQFLAKILPLDAYAIEQATFCISMLPLIFKKKPAVIYYSDFVLGTYLWHLRKYLKFKYKLLFSNGAPNGPPFKTEDHVQQLLPVYLEEAIRKGAPAEMQTLLPYGFNININERLNSLAKKKLIRKQLGLSPTQKVILSVGAINTHHKRMDYLIDEVAKLGSEYFLVILGQFEAETPQLINLATTKLMGRFTITNVPQEDVKDYYIAADYFVLASLNEGFGRVLIEALSYGLPCIVHNYINAKQVLGEYGIYLNMENEGELTEYFSIEKTVLNKESLIKAAHSRYSWSVLKKDYLKMISALIN</sequence>
<dbReference type="InterPro" id="IPR001296">
    <property type="entry name" value="Glyco_trans_1"/>
</dbReference>
<accession>A0A7K1SY32</accession>
<dbReference type="Proteomes" id="UP000462014">
    <property type="component" value="Unassembled WGS sequence"/>
</dbReference>
<name>A0A7K1SY32_9SPHI</name>
<dbReference type="PANTHER" id="PTHR46401">
    <property type="entry name" value="GLYCOSYLTRANSFERASE WBBK-RELATED"/>
    <property type="match status" value="1"/>
</dbReference>
<evidence type="ECO:0000313" key="3">
    <source>
        <dbReference type="EMBL" id="MVN22229.1"/>
    </source>
</evidence>
<feature type="domain" description="Glycosyl transferase family 1" evidence="2">
    <location>
        <begin position="181"/>
        <end position="309"/>
    </location>
</feature>
<dbReference type="GO" id="GO:0009103">
    <property type="term" value="P:lipopolysaccharide biosynthetic process"/>
    <property type="evidence" value="ECO:0007669"/>
    <property type="project" value="TreeGrafter"/>
</dbReference>
<gene>
    <name evidence="3" type="ORF">GO621_11870</name>
</gene>
<dbReference type="Gene3D" id="3.40.50.2000">
    <property type="entry name" value="Glycogen Phosphorylase B"/>
    <property type="match status" value="1"/>
</dbReference>
<keyword evidence="1 3" id="KW-0808">Transferase</keyword>
<evidence type="ECO:0000259" key="2">
    <source>
        <dbReference type="Pfam" id="PF00534"/>
    </source>
</evidence>
<organism evidence="3 4">
    <name type="scientific">Mucilaginibacter arboris</name>
    <dbReference type="NCBI Taxonomy" id="2682090"/>
    <lineage>
        <taxon>Bacteria</taxon>
        <taxon>Pseudomonadati</taxon>
        <taxon>Bacteroidota</taxon>
        <taxon>Sphingobacteriia</taxon>
        <taxon>Sphingobacteriales</taxon>
        <taxon>Sphingobacteriaceae</taxon>
        <taxon>Mucilaginibacter</taxon>
    </lineage>
</organism>
<dbReference type="EMBL" id="WPIK01000009">
    <property type="protein sequence ID" value="MVN22229.1"/>
    <property type="molecule type" value="Genomic_DNA"/>
</dbReference>
<dbReference type="PANTHER" id="PTHR46401:SF2">
    <property type="entry name" value="GLYCOSYLTRANSFERASE WBBK-RELATED"/>
    <property type="match status" value="1"/>
</dbReference>
<dbReference type="GO" id="GO:0016757">
    <property type="term" value="F:glycosyltransferase activity"/>
    <property type="evidence" value="ECO:0007669"/>
    <property type="project" value="InterPro"/>
</dbReference>
<comment type="caution">
    <text evidence="3">The sequence shown here is derived from an EMBL/GenBank/DDBJ whole genome shotgun (WGS) entry which is preliminary data.</text>
</comment>
<protein>
    <submittedName>
        <fullName evidence="3">Glycosyltransferase</fullName>
    </submittedName>
</protein>
<dbReference type="SUPFAM" id="SSF53756">
    <property type="entry name" value="UDP-Glycosyltransferase/glycogen phosphorylase"/>
    <property type="match status" value="1"/>
</dbReference>
<reference evidence="3 4" key="1">
    <citation type="submission" date="2019-12" db="EMBL/GenBank/DDBJ databases">
        <title>Mucilaginibacter sp. HMF7410 genome sequencing and assembly.</title>
        <authorList>
            <person name="Kang H."/>
            <person name="Cha I."/>
            <person name="Kim H."/>
            <person name="Joh K."/>
        </authorList>
    </citation>
    <scope>NUCLEOTIDE SEQUENCE [LARGE SCALE GENOMIC DNA]</scope>
    <source>
        <strain evidence="3 4">HMF7410</strain>
    </source>
</reference>
<proteinExistence type="predicted"/>
<dbReference type="RefSeq" id="WP_157567261.1">
    <property type="nucleotide sequence ID" value="NZ_WPIK01000009.1"/>
</dbReference>